<keyword evidence="3" id="KW-1185">Reference proteome</keyword>
<evidence type="ECO:0000256" key="1">
    <source>
        <dbReference type="SAM" id="Phobius"/>
    </source>
</evidence>
<reference evidence="3" key="1">
    <citation type="journal article" date="2019" name="Int. J. Syst. Evol. Microbiol.">
        <title>The Global Catalogue of Microorganisms (GCM) 10K type strain sequencing project: providing services to taxonomists for standard genome sequencing and annotation.</title>
        <authorList>
            <consortium name="The Broad Institute Genomics Platform"/>
            <consortium name="The Broad Institute Genome Sequencing Center for Infectious Disease"/>
            <person name="Wu L."/>
            <person name="Ma J."/>
        </authorList>
    </citation>
    <scope>NUCLEOTIDE SEQUENCE [LARGE SCALE GENOMIC DNA]</scope>
    <source>
        <strain evidence="3">CCUG 54527</strain>
    </source>
</reference>
<sequence>MQRANKGVLLIGFVLFAIVILVFILSSLSSESDQDLYLRDVQEVETVTSKLIDSNFQQELITELKNEGYKPTGSIAYTIYSMDEKELTIVLHGIDTSRKKAEKYIQQLTNQLSTSSGLGTFEVKVLEDKD</sequence>
<comment type="caution">
    <text evidence="2">The sequence shown here is derived from an EMBL/GenBank/DDBJ whole genome shotgun (WGS) entry which is preliminary data.</text>
</comment>
<keyword evidence="1" id="KW-0472">Membrane</keyword>
<evidence type="ECO:0008006" key="4">
    <source>
        <dbReference type="Google" id="ProtNLM"/>
    </source>
</evidence>
<organism evidence="2 3">
    <name type="scientific">Paenisporosarcina macmurdoensis</name>
    <dbReference type="NCBI Taxonomy" id="212659"/>
    <lineage>
        <taxon>Bacteria</taxon>
        <taxon>Bacillati</taxon>
        <taxon>Bacillota</taxon>
        <taxon>Bacilli</taxon>
        <taxon>Bacillales</taxon>
        <taxon>Caryophanaceae</taxon>
        <taxon>Paenisporosarcina</taxon>
    </lineage>
</organism>
<evidence type="ECO:0000313" key="2">
    <source>
        <dbReference type="EMBL" id="MFC6039347.1"/>
    </source>
</evidence>
<accession>A0ABW1L830</accession>
<keyword evidence="1" id="KW-1133">Transmembrane helix</keyword>
<name>A0ABW1L830_9BACL</name>
<protein>
    <recommendedName>
        <fullName evidence="4">DUF3679 domain-containing protein</fullName>
    </recommendedName>
</protein>
<dbReference type="RefSeq" id="WP_377733423.1">
    <property type="nucleotide sequence ID" value="NZ_JBHSRI010000009.1"/>
</dbReference>
<keyword evidence="1" id="KW-0812">Transmembrane</keyword>
<gene>
    <name evidence="2" type="ORF">ACFPYN_07920</name>
</gene>
<feature type="transmembrane region" description="Helical" evidence="1">
    <location>
        <begin position="7"/>
        <end position="28"/>
    </location>
</feature>
<dbReference type="Proteomes" id="UP001596170">
    <property type="component" value="Unassembled WGS sequence"/>
</dbReference>
<proteinExistence type="predicted"/>
<dbReference type="EMBL" id="JBHSRI010000009">
    <property type="protein sequence ID" value="MFC6039347.1"/>
    <property type="molecule type" value="Genomic_DNA"/>
</dbReference>
<evidence type="ECO:0000313" key="3">
    <source>
        <dbReference type="Proteomes" id="UP001596170"/>
    </source>
</evidence>